<keyword evidence="10" id="KW-0862">Zinc</keyword>
<accession>W9S4S7</accession>
<evidence type="ECO:0000313" key="15">
    <source>
        <dbReference type="EMBL" id="EXB88543.1"/>
    </source>
</evidence>
<keyword evidence="6" id="KW-0812">Transmembrane</keyword>
<evidence type="ECO:0000256" key="11">
    <source>
        <dbReference type="ARBA" id="ARBA00022989"/>
    </source>
</evidence>
<feature type="domain" description="RING-type" evidence="14">
    <location>
        <begin position="119"/>
        <end position="160"/>
    </location>
</feature>
<keyword evidence="5" id="KW-0808">Transferase</keyword>
<dbReference type="SUPFAM" id="SSF57850">
    <property type="entry name" value="RING/U-box"/>
    <property type="match status" value="1"/>
</dbReference>
<gene>
    <name evidence="15" type="ORF">L484_008862</name>
</gene>
<organism evidence="15 16">
    <name type="scientific">Morus notabilis</name>
    <dbReference type="NCBI Taxonomy" id="981085"/>
    <lineage>
        <taxon>Eukaryota</taxon>
        <taxon>Viridiplantae</taxon>
        <taxon>Streptophyta</taxon>
        <taxon>Embryophyta</taxon>
        <taxon>Tracheophyta</taxon>
        <taxon>Spermatophyta</taxon>
        <taxon>Magnoliopsida</taxon>
        <taxon>eudicotyledons</taxon>
        <taxon>Gunneridae</taxon>
        <taxon>Pentapetalae</taxon>
        <taxon>rosids</taxon>
        <taxon>fabids</taxon>
        <taxon>Rosales</taxon>
        <taxon>Moraceae</taxon>
        <taxon>Moreae</taxon>
        <taxon>Morus</taxon>
    </lineage>
</organism>
<comment type="pathway">
    <text evidence="3">Protein modification; protein ubiquitination.</text>
</comment>
<keyword evidence="7" id="KW-0479">Metal-binding</keyword>
<dbReference type="EMBL" id="KE344975">
    <property type="protein sequence ID" value="EXB88543.1"/>
    <property type="molecule type" value="Genomic_DNA"/>
</dbReference>
<dbReference type="SUPFAM" id="SSF47954">
    <property type="entry name" value="Cyclin-like"/>
    <property type="match status" value="1"/>
</dbReference>
<dbReference type="PANTHER" id="PTHR45977">
    <property type="entry name" value="TARGET OF ERK KINASE MPK-1"/>
    <property type="match status" value="1"/>
</dbReference>
<dbReference type="eggNOG" id="KOG0800">
    <property type="taxonomic scope" value="Eukaryota"/>
</dbReference>
<proteinExistence type="predicted"/>
<dbReference type="Gene3D" id="3.30.40.10">
    <property type="entry name" value="Zinc/RING finger domain, C3HC4 (zinc finger)"/>
    <property type="match status" value="1"/>
</dbReference>
<evidence type="ECO:0000256" key="4">
    <source>
        <dbReference type="ARBA" id="ARBA00012483"/>
    </source>
</evidence>
<sequence length="235" mass="26493">MRLRASGADKVDKWRSAWADDVSGSTLTSQTRLDVPGWLVQHTLGSWGLSTELWSFVYSWLLEGATKEDIDRLPKFKFRKISNFEKVNGEIQESFGGVMIDCNTDPPIERVLSREDAECCICLSAYDDGTELRELPCHHHFHCSCIDKWLHINAICPLCKFNILKPGGEELEEKLQDSPSRKDGIDKPTETTLRIYGCDLIQESGILLRLPQAVNGDRPGSVPSFLLQEVNCPLQ</sequence>
<evidence type="ECO:0000259" key="14">
    <source>
        <dbReference type="PROSITE" id="PS50089"/>
    </source>
</evidence>
<evidence type="ECO:0000256" key="3">
    <source>
        <dbReference type="ARBA" id="ARBA00004906"/>
    </source>
</evidence>
<evidence type="ECO:0000256" key="7">
    <source>
        <dbReference type="ARBA" id="ARBA00022723"/>
    </source>
</evidence>
<dbReference type="SMART" id="SM00184">
    <property type="entry name" value="RING"/>
    <property type="match status" value="1"/>
</dbReference>
<dbReference type="Pfam" id="PF13639">
    <property type="entry name" value="zf-RING_2"/>
    <property type="match status" value="1"/>
</dbReference>
<comment type="catalytic activity">
    <reaction evidence="1">
        <text>S-ubiquitinyl-[E2 ubiquitin-conjugating enzyme]-L-cysteine + [acceptor protein]-L-lysine = [E2 ubiquitin-conjugating enzyme]-L-cysteine + N(6)-ubiquitinyl-[acceptor protein]-L-lysine.</text>
        <dbReference type="EC" id="2.3.2.27"/>
    </reaction>
</comment>
<evidence type="ECO:0000256" key="5">
    <source>
        <dbReference type="ARBA" id="ARBA00022679"/>
    </source>
</evidence>
<name>W9S4S7_9ROSA</name>
<dbReference type="AlphaFoldDB" id="W9S4S7"/>
<dbReference type="PROSITE" id="PS50089">
    <property type="entry name" value="ZF_RING_2"/>
    <property type="match status" value="1"/>
</dbReference>
<evidence type="ECO:0000256" key="13">
    <source>
        <dbReference type="PROSITE-ProRule" id="PRU00175"/>
    </source>
</evidence>
<dbReference type="GO" id="GO:0016020">
    <property type="term" value="C:membrane"/>
    <property type="evidence" value="ECO:0007669"/>
    <property type="project" value="UniProtKB-SubCell"/>
</dbReference>
<dbReference type="InterPro" id="IPR001841">
    <property type="entry name" value="Znf_RING"/>
</dbReference>
<evidence type="ECO:0000256" key="10">
    <source>
        <dbReference type="ARBA" id="ARBA00022833"/>
    </source>
</evidence>
<evidence type="ECO:0000256" key="1">
    <source>
        <dbReference type="ARBA" id="ARBA00000900"/>
    </source>
</evidence>
<dbReference type="InterPro" id="IPR036915">
    <property type="entry name" value="Cyclin-like_sf"/>
</dbReference>
<comment type="subcellular location">
    <subcellularLocation>
        <location evidence="2">Membrane</location>
        <topology evidence="2">Multi-pass membrane protein</topology>
    </subcellularLocation>
</comment>
<dbReference type="Gene3D" id="1.10.472.10">
    <property type="entry name" value="Cyclin-like"/>
    <property type="match status" value="1"/>
</dbReference>
<keyword evidence="16" id="KW-1185">Reference proteome</keyword>
<dbReference type="GO" id="GO:0008270">
    <property type="term" value="F:zinc ion binding"/>
    <property type="evidence" value="ECO:0007669"/>
    <property type="project" value="UniProtKB-KW"/>
</dbReference>
<dbReference type="PANTHER" id="PTHR45977:SF42">
    <property type="entry name" value="RING_U-BOX SUPERFAMILY PROTEIN"/>
    <property type="match status" value="1"/>
</dbReference>
<evidence type="ECO:0000256" key="8">
    <source>
        <dbReference type="ARBA" id="ARBA00022771"/>
    </source>
</evidence>
<evidence type="ECO:0000256" key="6">
    <source>
        <dbReference type="ARBA" id="ARBA00022692"/>
    </source>
</evidence>
<dbReference type="eggNOG" id="KOG0835">
    <property type="taxonomic scope" value="Eukaryota"/>
</dbReference>
<keyword evidence="8 13" id="KW-0863">Zinc-finger</keyword>
<dbReference type="GO" id="GO:0016567">
    <property type="term" value="P:protein ubiquitination"/>
    <property type="evidence" value="ECO:0007669"/>
    <property type="project" value="TreeGrafter"/>
</dbReference>
<dbReference type="Proteomes" id="UP000030645">
    <property type="component" value="Unassembled WGS sequence"/>
</dbReference>
<dbReference type="InterPro" id="IPR013083">
    <property type="entry name" value="Znf_RING/FYVE/PHD"/>
</dbReference>
<keyword evidence="9" id="KW-0833">Ubl conjugation pathway</keyword>
<evidence type="ECO:0000256" key="2">
    <source>
        <dbReference type="ARBA" id="ARBA00004141"/>
    </source>
</evidence>
<keyword evidence="11" id="KW-1133">Transmembrane helix</keyword>
<dbReference type="STRING" id="981085.W9S4S7"/>
<dbReference type="FunFam" id="3.30.40.10:FF:000217">
    <property type="entry name" value="E3 ubiquitin-protein ligase At1g12760"/>
    <property type="match status" value="1"/>
</dbReference>
<dbReference type="GO" id="GO:0006511">
    <property type="term" value="P:ubiquitin-dependent protein catabolic process"/>
    <property type="evidence" value="ECO:0007669"/>
    <property type="project" value="TreeGrafter"/>
</dbReference>
<evidence type="ECO:0000313" key="16">
    <source>
        <dbReference type="Proteomes" id="UP000030645"/>
    </source>
</evidence>
<dbReference type="GO" id="GO:0061630">
    <property type="term" value="F:ubiquitin protein ligase activity"/>
    <property type="evidence" value="ECO:0007669"/>
    <property type="project" value="UniProtKB-EC"/>
</dbReference>
<dbReference type="EC" id="2.3.2.27" evidence="4"/>
<reference evidence="16" key="1">
    <citation type="submission" date="2013-01" db="EMBL/GenBank/DDBJ databases">
        <title>Draft Genome Sequence of a Mulberry Tree, Morus notabilis C.K. Schneid.</title>
        <authorList>
            <person name="He N."/>
            <person name="Zhao S."/>
        </authorList>
    </citation>
    <scope>NUCLEOTIDE SEQUENCE</scope>
</reference>
<dbReference type="GO" id="GO:0000325">
    <property type="term" value="C:plant-type vacuole"/>
    <property type="evidence" value="ECO:0007669"/>
    <property type="project" value="TreeGrafter"/>
</dbReference>
<keyword evidence="12" id="KW-0472">Membrane</keyword>
<protein>
    <recommendedName>
        <fullName evidence="4">RING-type E3 ubiquitin transferase</fullName>
        <ecNumber evidence="4">2.3.2.27</ecNumber>
    </recommendedName>
</protein>
<evidence type="ECO:0000256" key="12">
    <source>
        <dbReference type="ARBA" id="ARBA00023136"/>
    </source>
</evidence>
<evidence type="ECO:0000256" key="9">
    <source>
        <dbReference type="ARBA" id="ARBA00022786"/>
    </source>
</evidence>